<protein>
    <recommendedName>
        <fullName evidence="1">BIG2 domain-containing protein</fullName>
    </recommendedName>
</protein>
<organism evidence="2 3">
    <name type="scientific">phage PKM.Lu.22.1</name>
    <dbReference type="NCBI Taxonomy" id="3049197"/>
    <lineage>
        <taxon>Viruses</taxon>
        <taxon>Duplodnaviria</taxon>
        <taxon>Heunggongvirae</taxon>
        <taxon>Uroviricota</taxon>
        <taxon>Caudoviricetes</taxon>
        <taxon>Grimontviridae</taxon>
    </lineage>
</organism>
<proteinExistence type="predicted"/>
<dbReference type="Pfam" id="PF17236">
    <property type="entry name" value="SU10_MCP"/>
    <property type="match status" value="1"/>
</dbReference>
<sequence>MADLTVVSYDLNGKKLSFADWISNLSPTETPFISMTGKESVSQTLFQWQTDKLAQASELNANVEGSEAESNALVPTLKHSNITQILRKVVMVSDTATTLANYGRKNETKYQLEKVGKEIKRDLEVILLSDQTRIDGDAISIPRRTAAFRELVAPYGIPDTDTGAVVHKAMAGANPTEAEIFDMTYNLYLSGSDADIIMFHPTFATFFASLMEVSQNNGRVKLFSGDDLRYSQYVTEIVDPLGRTYKLVPNRWMPQDAIYFLNAKNWTQMVLREPERSILAKDGSYTKWLLEMEVGLRHKHPYASGVLLINGAQPEVPVSSIDFELSDYFGGVGNVLQMGASDTSAAVTATLTLANVNVLPSSAPQGFTVETADPLVATVAVVNGKVQITAVGAGTTTITVKSTSDVTKTGTANITVYSRSVSTSSFTKNPSFIGDTQTLSYSIDTPTPAPTWTFASLNTGVAAVDSSALVTSVGNGFTNVRAIASVDGVRFFDQSSIDVDPIVFDVVPNAVSVAVTETINISGNVSCTPASAAAQGYSYSVTSGGTFASVNPSGVISGIAEGSATVRVSLVAKPTVFKDVVVTVTPAGATPVASIALNSANYYGGVGSRVLQMGAADTSDAVSATITPSTVTILPADAPQGYSATSSAPGVATVEISGNTVNITAISAGTSTLTVTSTADGTKTATATITVYDRTVSTDSYSPSTILVGETSKLVYEIDVATPAPTWSFATLNTAVATINGTGLTTGTGDGFTRGRAIASVNGVRFYDQSGITVNAAI</sequence>
<feature type="domain" description="BIG2" evidence="1">
    <location>
        <begin position="620"/>
        <end position="687"/>
    </location>
</feature>
<dbReference type="Gene3D" id="2.60.40.1080">
    <property type="match status" value="2"/>
</dbReference>
<dbReference type="InterPro" id="IPR008964">
    <property type="entry name" value="Invasin/intimin_cell_adhesion"/>
</dbReference>
<feature type="domain" description="BIG2" evidence="1">
    <location>
        <begin position="335"/>
        <end position="412"/>
    </location>
</feature>
<evidence type="ECO:0000313" key="3">
    <source>
        <dbReference type="Proteomes" id="UP001223176"/>
    </source>
</evidence>
<dbReference type="InterPro" id="IPR035198">
    <property type="entry name" value="SU10_MCP"/>
</dbReference>
<reference evidence="2" key="1">
    <citation type="submission" date="2023-04" db="EMBL/GenBank/DDBJ databases">
        <title>Isolation and Characterization of Novel Plasmid-specific Phages Infecting Bacteria Carrying Diverse Conjugative Plasmids.</title>
        <authorList>
            <person name="Parra B."/>
            <person name="Cockx B."/>
            <person name="Lutz V.T."/>
            <person name="Bronsted L."/>
            <person name="Smets B.F."/>
            <person name="Dechesne A."/>
        </authorList>
    </citation>
    <scope>NUCLEOTIDE SEQUENCE</scope>
</reference>
<feature type="domain" description="BIG2" evidence="1">
    <location>
        <begin position="500"/>
        <end position="582"/>
    </location>
</feature>
<accession>A0AAF0RCY3</accession>
<dbReference type="SMART" id="SM00635">
    <property type="entry name" value="BID_2"/>
    <property type="match status" value="3"/>
</dbReference>
<dbReference type="EMBL" id="OQ829281">
    <property type="protein sequence ID" value="WHS68268.1"/>
    <property type="molecule type" value="Genomic_DNA"/>
</dbReference>
<evidence type="ECO:0000259" key="1">
    <source>
        <dbReference type="SMART" id="SM00635"/>
    </source>
</evidence>
<dbReference type="SUPFAM" id="SSF49373">
    <property type="entry name" value="Invasin/intimin cell-adhesion fragments"/>
    <property type="match status" value="1"/>
</dbReference>
<dbReference type="Proteomes" id="UP001223176">
    <property type="component" value="Segment"/>
</dbReference>
<dbReference type="InterPro" id="IPR003343">
    <property type="entry name" value="Big_2"/>
</dbReference>
<keyword evidence="3" id="KW-1185">Reference proteome</keyword>
<evidence type="ECO:0000313" key="2">
    <source>
        <dbReference type="EMBL" id="WHS68268.1"/>
    </source>
</evidence>
<name>A0AAF0RCY3_9CAUD</name>